<dbReference type="RefSeq" id="WP_190289479.1">
    <property type="nucleotide sequence ID" value="NZ_JABFCZ010000001.1"/>
</dbReference>
<dbReference type="InterPro" id="IPR046150">
    <property type="entry name" value="DUF6152"/>
</dbReference>
<dbReference type="EMBL" id="JABFCZ010000001">
    <property type="protein sequence ID" value="MBD1544813.1"/>
    <property type="molecule type" value="Genomic_DNA"/>
</dbReference>
<dbReference type="Pfam" id="PF19649">
    <property type="entry name" value="DUF6152"/>
    <property type="match status" value="1"/>
</dbReference>
<evidence type="ECO:0000313" key="1">
    <source>
        <dbReference type="EMBL" id="MBD1544813.1"/>
    </source>
</evidence>
<reference evidence="1" key="1">
    <citation type="submission" date="2020-05" db="EMBL/GenBank/DDBJ databases">
        <title>Identification of trans-AT polyketide cluster in two marine bacteria, producers of a novel glutaramide-containing polyketide sesbanimide D and analogs.</title>
        <authorList>
            <person name="Kacar D."/>
            <person name="Rodriguez P."/>
            <person name="Canedo L."/>
            <person name="Gonzalez E."/>
            <person name="Galan B."/>
            <person name="De La Calle F."/>
            <person name="Garcia J.L."/>
        </authorList>
    </citation>
    <scope>NUCLEOTIDE SEQUENCE</scope>
    <source>
        <strain evidence="1">PHM038</strain>
    </source>
</reference>
<protein>
    <submittedName>
        <fullName evidence="1">Uncharacterized protein</fullName>
    </submittedName>
</protein>
<dbReference type="AlphaFoldDB" id="A0A926NX36"/>
<gene>
    <name evidence="1" type="ORF">HK439_00930</name>
</gene>
<accession>A0A926NX36</accession>
<dbReference type="Proteomes" id="UP000598467">
    <property type="component" value="Unassembled WGS sequence"/>
</dbReference>
<name>A0A926NX36_9HYPH</name>
<organism evidence="1 2">
    <name type="scientific">Roseibium aggregatum</name>
    <dbReference type="NCBI Taxonomy" id="187304"/>
    <lineage>
        <taxon>Bacteria</taxon>
        <taxon>Pseudomonadati</taxon>
        <taxon>Pseudomonadota</taxon>
        <taxon>Alphaproteobacteria</taxon>
        <taxon>Hyphomicrobiales</taxon>
        <taxon>Stappiaceae</taxon>
        <taxon>Roseibium</taxon>
    </lineage>
</organism>
<proteinExistence type="predicted"/>
<comment type="caution">
    <text evidence="1">The sequence shown here is derived from an EMBL/GenBank/DDBJ whole genome shotgun (WGS) entry which is preliminary data.</text>
</comment>
<sequence length="125" mass="14471">MRRLAAATILSTFFYLSQYGQIEAHHYFANFHEEQMVLRGKIVDVFIENPHGILTVKAGGHEWDVYLGSVRHSNRVGLSEDLFRRGDPIVIYGHPSVNPDDFELMSIRIIYRGKTYEIFQDIGDR</sequence>
<evidence type="ECO:0000313" key="2">
    <source>
        <dbReference type="Proteomes" id="UP000598467"/>
    </source>
</evidence>